<reference evidence="3" key="1">
    <citation type="submission" date="2015-09" db="EMBL/GenBank/DDBJ databases">
        <authorList>
            <consortium name="Pathogen Informatics"/>
        </authorList>
    </citation>
    <scope>NUCLEOTIDE SEQUENCE [LARGE SCALE GENOMIC DNA]</scope>
    <source>
        <strain evidence="3">Lake Konstanz</strain>
    </source>
</reference>
<dbReference type="Proteomes" id="UP000051952">
    <property type="component" value="Unassembled WGS sequence"/>
</dbReference>
<sequence length="240" mass="25862">MILRSFQNTFGGSHNPLLPRTTMTSSSSSPSSALPRKQASTSTALHTIRGTASSSCGDASSSFVRTTAVGEFNNSESESCALAPNRLTAPTDMTKIPSFSDGCGRRPSLDLTHDVVDVCAQQRKQQQQYAQEGKPIQSPPPITPPPEEHHRCCPPPPHNTMRCHSGAKRRSSSTCHPTVVPAISPRVHVRLSSVYFILHICRNASATRRLVAPQVHGQRVPFCATTAIFGRTRSSASLPP</sequence>
<dbReference type="EMBL" id="CYKH01001279">
    <property type="protein sequence ID" value="CUG86349.1"/>
    <property type="molecule type" value="Genomic_DNA"/>
</dbReference>
<accession>A0A0S4J8C8</accession>
<name>A0A0S4J8C8_BODSA</name>
<organism evidence="2 3">
    <name type="scientific">Bodo saltans</name>
    <name type="common">Flagellated protozoan</name>
    <dbReference type="NCBI Taxonomy" id="75058"/>
    <lineage>
        <taxon>Eukaryota</taxon>
        <taxon>Discoba</taxon>
        <taxon>Euglenozoa</taxon>
        <taxon>Kinetoplastea</taxon>
        <taxon>Metakinetoplastina</taxon>
        <taxon>Eubodonida</taxon>
        <taxon>Bodonidae</taxon>
        <taxon>Bodo</taxon>
    </lineage>
</organism>
<dbReference type="VEuPathDB" id="TriTrypDB:BSAL_92685"/>
<dbReference type="AlphaFoldDB" id="A0A0S4J8C8"/>
<evidence type="ECO:0000313" key="3">
    <source>
        <dbReference type="Proteomes" id="UP000051952"/>
    </source>
</evidence>
<feature type="region of interest" description="Disordered" evidence="1">
    <location>
        <begin position="1"/>
        <end position="44"/>
    </location>
</feature>
<protein>
    <submittedName>
        <fullName evidence="2">Uncharacterized protein</fullName>
    </submittedName>
</protein>
<gene>
    <name evidence="2" type="ORF">BSAL_92685</name>
</gene>
<feature type="compositionally biased region" description="Polar residues" evidence="1">
    <location>
        <begin position="1"/>
        <end position="12"/>
    </location>
</feature>
<evidence type="ECO:0000313" key="2">
    <source>
        <dbReference type="EMBL" id="CUG86349.1"/>
    </source>
</evidence>
<keyword evidence="3" id="KW-1185">Reference proteome</keyword>
<evidence type="ECO:0000256" key="1">
    <source>
        <dbReference type="SAM" id="MobiDB-lite"/>
    </source>
</evidence>
<proteinExistence type="predicted"/>
<feature type="region of interest" description="Disordered" evidence="1">
    <location>
        <begin position="123"/>
        <end position="153"/>
    </location>
</feature>